<comment type="caution">
    <text evidence="2">The sequence shown here is derived from an EMBL/GenBank/DDBJ whole genome shotgun (WGS) entry which is preliminary data.</text>
</comment>
<keyword evidence="1" id="KW-0812">Transmembrane</keyword>
<proteinExistence type="predicted"/>
<dbReference type="EMBL" id="JABFOR010000001">
    <property type="protein sequence ID" value="NOJ69045.1"/>
    <property type="molecule type" value="Genomic_DNA"/>
</dbReference>
<sequence>MKDLHRYRTMVSVLFATIMLPLGLGLLYSMGAQKPDPHKDVAVFTPSPGIIKLSSEQVVDYLSELPLQLKFSRVSWQSGKLAVDVKVAATIVHPEIIYNDMYELLRFAFMQTSNVDRLQLRVVIQDDMAKRKYVLLGMDALRAQVDAESLKLLQKSKGIMPKQLEDAWRVIHTPHWERQFPAADMEEEVKF</sequence>
<gene>
    <name evidence="2" type="ORF">HMI46_00565</name>
</gene>
<keyword evidence="1" id="KW-0472">Membrane</keyword>
<name>A0AAP6ZQX3_PAEAL</name>
<accession>A0AAP6ZQX3</accession>
<evidence type="ECO:0000256" key="1">
    <source>
        <dbReference type="SAM" id="Phobius"/>
    </source>
</evidence>
<dbReference type="Proteomes" id="UP000552038">
    <property type="component" value="Unassembled WGS sequence"/>
</dbReference>
<reference evidence="2 3" key="1">
    <citation type="submission" date="2020-05" db="EMBL/GenBank/DDBJ databases">
        <title>Whole genome sequencing and identification of novel metabolites from Paenibacillus alvei strain JR949.</title>
        <authorList>
            <person name="Rajendhran J."/>
            <person name="Sree Pranav P."/>
            <person name="Mahalakshmi B."/>
            <person name="Karthikeyan R."/>
        </authorList>
    </citation>
    <scope>NUCLEOTIDE SEQUENCE [LARGE SCALE GENOMIC DNA]</scope>
    <source>
        <strain evidence="2 3">JR949</strain>
    </source>
</reference>
<organism evidence="2 3">
    <name type="scientific">Paenibacillus alvei</name>
    <name type="common">Bacillus alvei</name>
    <dbReference type="NCBI Taxonomy" id="44250"/>
    <lineage>
        <taxon>Bacteria</taxon>
        <taxon>Bacillati</taxon>
        <taxon>Bacillota</taxon>
        <taxon>Bacilli</taxon>
        <taxon>Bacillales</taxon>
        <taxon>Paenibacillaceae</taxon>
        <taxon>Paenibacillus</taxon>
    </lineage>
</organism>
<feature type="transmembrane region" description="Helical" evidence="1">
    <location>
        <begin position="12"/>
        <end position="31"/>
    </location>
</feature>
<keyword evidence="1" id="KW-1133">Transmembrane helix</keyword>
<evidence type="ECO:0000313" key="3">
    <source>
        <dbReference type="Proteomes" id="UP000552038"/>
    </source>
</evidence>
<dbReference type="AlphaFoldDB" id="A0AAP6ZQX3"/>
<evidence type="ECO:0000313" key="2">
    <source>
        <dbReference type="EMBL" id="NOJ69045.1"/>
    </source>
</evidence>
<dbReference type="RefSeq" id="WP_163978142.1">
    <property type="nucleotide sequence ID" value="NZ_JABFOR010000001.1"/>
</dbReference>
<protein>
    <submittedName>
        <fullName evidence="2">Uncharacterized protein</fullName>
    </submittedName>
</protein>